<feature type="transmembrane region" description="Helical" evidence="1">
    <location>
        <begin position="46"/>
        <end position="68"/>
    </location>
</feature>
<name>A0A9D2B2Z6_9FIRM</name>
<feature type="transmembrane region" description="Helical" evidence="1">
    <location>
        <begin position="20"/>
        <end position="40"/>
    </location>
</feature>
<evidence type="ECO:0000256" key="1">
    <source>
        <dbReference type="SAM" id="Phobius"/>
    </source>
</evidence>
<gene>
    <name evidence="2" type="ORF">IAA45_05885</name>
</gene>
<keyword evidence="1" id="KW-1133">Transmembrane helix</keyword>
<reference evidence="2" key="2">
    <citation type="submission" date="2021-04" db="EMBL/GenBank/DDBJ databases">
        <authorList>
            <person name="Gilroy R."/>
        </authorList>
    </citation>
    <scope>NUCLEOTIDE SEQUENCE</scope>
    <source>
        <strain evidence="2">ChiSjej1B19-8411</strain>
    </source>
</reference>
<organism evidence="2 3">
    <name type="scientific">Candidatus Blautia gallistercoris</name>
    <dbReference type="NCBI Taxonomy" id="2838490"/>
    <lineage>
        <taxon>Bacteria</taxon>
        <taxon>Bacillati</taxon>
        <taxon>Bacillota</taxon>
        <taxon>Clostridia</taxon>
        <taxon>Lachnospirales</taxon>
        <taxon>Lachnospiraceae</taxon>
        <taxon>Blautia</taxon>
    </lineage>
</organism>
<sequence>MKVKKGEFGYFRKEKKKRAVITLILFLIPLAAFAGGYLYYKTRMNIVTVIAVVGCLPGCKSMVGLIMAMMQKSMEPEVYEKIRETAGDLTMSYEMYITSYDRSGYVDAFAICGNEVVGYSSDEKTDPVHTASNVQKILRQNGYGVNVKILRDLGPYLERLQSLRKHRESLEKDISFQPDERYPDLSRNELIKHLILAISL</sequence>
<protein>
    <submittedName>
        <fullName evidence="2">Uncharacterized protein</fullName>
    </submittedName>
</protein>
<evidence type="ECO:0000313" key="2">
    <source>
        <dbReference type="EMBL" id="HIX59230.1"/>
    </source>
</evidence>
<dbReference type="AlphaFoldDB" id="A0A9D2B2Z6"/>
<comment type="caution">
    <text evidence="2">The sequence shown here is derived from an EMBL/GenBank/DDBJ whole genome shotgun (WGS) entry which is preliminary data.</text>
</comment>
<evidence type="ECO:0000313" key="3">
    <source>
        <dbReference type="Proteomes" id="UP000886817"/>
    </source>
</evidence>
<dbReference type="EMBL" id="DXEX01000132">
    <property type="protein sequence ID" value="HIX59230.1"/>
    <property type="molecule type" value="Genomic_DNA"/>
</dbReference>
<keyword evidence="1" id="KW-0472">Membrane</keyword>
<proteinExistence type="predicted"/>
<dbReference type="Proteomes" id="UP000886817">
    <property type="component" value="Unassembled WGS sequence"/>
</dbReference>
<accession>A0A9D2B2Z6</accession>
<keyword evidence="1" id="KW-0812">Transmembrane</keyword>
<reference evidence="2" key="1">
    <citation type="journal article" date="2021" name="PeerJ">
        <title>Extensive microbial diversity within the chicken gut microbiome revealed by metagenomics and culture.</title>
        <authorList>
            <person name="Gilroy R."/>
            <person name="Ravi A."/>
            <person name="Getino M."/>
            <person name="Pursley I."/>
            <person name="Horton D.L."/>
            <person name="Alikhan N.F."/>
            <person name="Baker D."/>
            <person name="Gharbi K."/>
            <person name="Hall N."/>
            <person name="Watson M."/>
            <person name="Adriaenssens E.M."/>
            <person name="Foster-Nyarko E."/>
            <person name="Jarju S."/>
            <person name="Secka A."/>
            <person name="Antonio M."/>
            <person name="Oren A."/>
            <person name="Chaudhuri R.R."/>
            <person name="La Ragione R."/>
            <person name="Hildebrand F."/>
            <person name="Pallen M.J."/>
        </authorList>
    </citation>
    <scope>NUCLEOTIDE SEQUENCE</scope>
    <source>
        <strain evidence="2">ChiSjej1B19-8411</strain>
    </source>
</reference>